<keyword evidence="2" id="KW-1185">Reference proteome</keyword>
<dbReference type="Proteomes" id="UP001224122">
    <property type="component" value="Unassembled WGS sequence"/>
</dbReference>
<proteinExistence type="predicted"/>
<gene>
    <name evidence="1" type="ORF">J2S10_000196</name>
</gene>
<accession>A0ABT9XNG2</accession>
<evidence type="ECO:0000313" key="2">
    <source>
        <dbReference type="Proteomes" id="UP001224122"/>
    </source>
</evidence>
<reference evidence="1 2" key="1">
    <citation type="submission" date="2023-07" db="EMBL/GenBank/DDBJ databases">
        <title>Genomic Encyclopedia of Type Strains, Phase IV (KMG-IV): sequencing the most valuable type-strain genomes for metagenomic binning, comparative biology and taxonomic classification.</title>
        <authorList>
            <person name="Goeker M."/>
        </authorList>
    </citation>
    <scope>NUCLEOTIDE SEQUENCE [LARGE SCALE GENOMIC DNA]</scope>
    <source>
        <strain evidence="1 2">DSM 27594</strain>
    </source>
</reference>
<dbReference type="RefSeq" id="WP_307403793.1">
    <property type="nucleotide sequence ID" value="NZ_JAUSTW010000001.1"/>
</dbReference>
<sequence length="82" mass="9588">MNTRTIVFFPFFKVSRAEQMQLENLLLGIKSYVMDEFKAFVPLTHPTMAALHEFPTLMEIFDYFYTATIDDLLASETYEYGS</sequence>
<evidence type="ECO:0000313" key="1">
    <source>
        <dbReference type="EMBL" id="MDQ0197091.1"/>
    </source>
</evidence>
<dbReference type="EMBL" id="JAUSTW010000001">
    <property type="protein sequence ID" value="MDQ0197091.1"/>
    <property type="molecule type" value="Genomic_DNA"/>
</dbReference>
<comment type="caution">
    <text evidence="1">The sequence shown here is derived from an EMBL/GenBank/DDBJ whole genome shotgun (WGS) entry which is preliminary data.</text>
</comment>
<name>A0ABT9XNG2_9BACI</name>
<organism evidence="1 2">
    <name type="scientific">Neobacillus ginsengisoli</name>
    <dbReference type="NCBI Taxonomy" id="904295"/>
    <lineage>
        <taxon>Bacteria</taxon>
        <taxon>Bacillati</taxon>
        <taxon>Bacillota</taxon>
        <taxon>Bacilli</taxon>
        <taxon>Bacillales</taxon>
        <taxon>Bacillaceae</taxon>
        <taxon>Neobacillus</taxon>
    </lineage>
</organism>
<protein>
    <submittedName>
        <fullName evidence="1">Uncharacterized protein</fullName>
    </submittedName>
</protein>